<dbReference type="InterPro" id="IPR034466">
    <property type="entry name" value="Methyltransferase_Class_B"/>
</dbReference>
<dbReference type="Pfam" id="PF02310">
    <property type="entry name" value="B12-binding"/>
    <property type="match status" value="1"/>
</dbReference>
<name>A0A2M6W9Z6_9BACT</name>
<dbReference type="Gene3D" id="3.40.50.280">
    <property type="entry name" value="Cobalamin-binding domain"/>
    <property type="match status" value="1"/>
</dbReference>
<keyword evidence="4" id="KW-0408">Iron</keyword>
<dbReference type="SMART" id="SM00729">
    <property type="entry name" value="Elp3"/>
    <property type="match status" value="1"/>
</dbReference>
<dbReference type="SUPFAM" id="SSF102114">
    <property type="entry name" value="Radical SAM enzymes"/>
    <property type="match status" value="1"/>
</dbReference>
<dbReference type="GO" id="GO:0003676">
    <property type="term" value="F:nucleic acid binding"/>
    <property type="evidence" value="ECO:0007669"/>
    <property type="project" value="InterPro"/>
</dbReference>
<dbReference type="CDD" id="cd02068">
    <property type="entry name" value="radical_SAM_B12_BD"/>
    <property type="match status" value="1"/>
</dbReference>
<dbReference type="InterPro" id="IPR002052">
    <property type="entry name" value="DNA_methylase_N6_adenine_CS"/>
</dbReference>
<evidence type="ECO:0000313" key="8">
    <source>
        <dbReference type="EMBL" id="PIT89577.1"/>
    </source>
</evidence>
<dbReference type="PANTHER" id="PTHR43409">
    <property type="entry name" value="ANAEROBIC MAGNESIUM-PROTOPORPHYRIN IX MONOMETHYL ESTER CYCLASE-RELATED"/>
    <property type="match status" value="1"/>
</dbReference>
<comment type="cofactor">
    <cofactor evidence="1">
        <name>[4Fe-4S] cluster</name>
        <dbReference type="ChEBI" id="CHEBI:49883"/>
    </cofactor>
</comment>
<evidence type="ECO:0000256" key="1">
    <source>
        <dbReference type="ARBA" id="ARBA00001966"/>
    </source>
</evidence>
<dbReference type="InterPro" id="IPR007197">
    <property type="entry name" value="rSAM"/>
</dbReference>
<reference evidence="9" key="1">
    <citation type="submission" date="2017-09" db="EMBL/GenBank/DDBJ databases">
        <title>Depth-based differentiation of microbial function through sediment-hosted aquifers and enrichment of novel symbionts in the deep terrestrial subsurface.</title>
        <authorList>
            <person name="Probst A.J."/>
            <person name="Ladd B."/>
            <person name="Jarett J.K."/>
            <person name="Geller-Mcgrath D.E."/>
            <person name="Sieber C.M.K."/>
            <person name="Emerson J.B."/>
            <person name="Anantharaman K."/>
            <person name="Thomas B.C."/>
            <person name="Malmstrom R."/>
            <person name="Stieglmeier M."/>
            <person name="Klingl A."/>
            <person name="Woyke T."/>
            <person name="Ryan C.M."/>
            <person name="Banfield J.F."/>
        </authorList>
    </citation>
    <scope>NUCLEOTIDE SEQUENCE [LARGE SCALE GENOMIC DNA]</scope>
</reference>
<dbReference type="InterPro" id="IPR051198">
    <property type="entry name" value="BchE-like"/>
</dbReference>
<dbReference type="PROSITE" id="PS51332">
    <property type="entry name" value="B12_BINDING"/>
    <property type="match status" value="1"/>
</dbReference>
<keyword evidence="2" id="KW-0949">S-adenosyl-L-methionine</keyword>
<evidence type="ECO:0000313" key="9">
    <source>
        <dbReference type="Proteomes" id="UP000231464"/>
    </source>
</evidence>
<dbReference type="Pfam" id="PF04055">
    <property type="entry name" value="Radical_SAM"/>
    <property type="match status" value="1"/>
</dbReference>
<dbReference type="EMBL" id="PFBP01000051">
    <property type="protein sequence ID" value="PIT89577.1"/>
    <property type="molecule type" value="Genomic_DNA"/>
</dbReference>
<evidence type="ECO:0000256" key="4">
    <source>
        <dbReference type="ARBA" id="ARBA00023004"/>
    </source>
</evidence>
<dbReference type="AlphaFoldDB" id="A0A2M6W9Z6"/>
<protein>
    <submittedName>
        <fullName evidence="8">Uncharacterized protein</fullName>
    </submittedName>
</protein>
<dbReference type="SFLD" id="SFLDS00029">
    <property type="entry name" value="Radical_SAM"/>
    <property type="match status" value="1"/>
</dbReference>
<evidence type="ECO:0000256" key="2">
    <source>
        <dbReference type="ARBA" id="ARBA00022691"/>
    </source>
</evidence>
<dbReference type="SFLD" id="SFLDG01123">
    <property type="entry name" value="methyltransferase_(Class_B)"/>
    <property type="match status" value="1"/>
</dbReference>
<dbReference type="InterPro" id="IPR006158">
    <property type="entry name" value="Cobalamin-bd"/>
</dbReference>
<evidence type="ECO:0000259" key="7">
    <source>
        <dbReference type="PROSITE" id="PS51918"/>
    </source>
</evidence>
<feature type="domain" description="Radical SAM core" evidence="7">
    <location>
        <begin position="188"/>
        <end position="426"/>
    </location>
</feature>
<accession>A0A2M6W9Z6</accession>
<dbReference type="GO" id="GO:0031419">
    <property type="term" value="F:cobalamin binding"/>
    <property type="evidence" value="ECO:0007669"/>
    <property type="project" value="InterPro"/>
</dbReference>
<dbReference type="InterPro" id="IPR023404">
    <property type="entry name" value="rSAM_horseshoe"/>
</dbReference>
<evidence type="ECO:0000259" key="6">
    <source>
        <dbReference type="PROSITE" id="PS51332"/>
    </source>
</evidence>
<keyword evidence="5" id="KW-0411">Iron-sulfur</keyword>
<dbReference type="Gene3D" id="3.80.30.20">
    <property type="entry name" value="tm_1862 like domain"/>
    <property type="match status" value="1"/>
</dbReference>
<dbReference type="GO" id="GO:0046872">
    <property type="term" value="F:metal ion binding"/>
    <property type="evidence" value="ECO:0007669"/>
    <property type="project" value="UniProtKB-KW"/>
</dbReference>
<dbReference type="PROSITE" id="PS00092">
    <property type="entry name" value="N6_MTASE"/>
    <property type="match status" value="1"/>
</dbReference>
<evidence type="ECO:0000256" key="3">
    <source>
        <dbReference type="ARBA" id="ARBA00022723"/>
    </source>
</evidence>
<keyword evidence="3" id="KW-0479">Metal-binding</keyword>
<evidence type="ECO:0000256" key="5">
    <source>
        <dbReference type="ARBA" id="ARBA00023014"/>
    </source>
</evidence>
<dbReference type="GO" id="GO:0032259">
    <property type="term" value="P:methylation"/>
    <property type="evidence" value="ECO:0007669"/>
    <property type="project" value="InterPro"/>
</dbReference>
<feature type="domain" description="B12-binding" evidence="6">
    <location>
        <begin position="23"/>
        <end position="154"/>
    </location>
</feature>
<sequence length="499" mass="56901">MERGSGENNGSNKKSFMKIILINPPFNIAKENYDSSISVGLLSVATFLDANGVAVEIVDGARQKNYLDLIKEKVKDCEFAGLSVMTMQVGQALKISQIIKEINPNCKIVWGGVHPTFFPEQTAKHALIDIICIGEGEYTALEIAQGKNSNEIKGIAYRLKNGEIKINSPRELCDPKQMPLFNWDLVPKEILENLFLIPSLTSRGCPHRCTFCVNAILKNFWRTRTAEQVISDLEIILSKPYFKNKKLRFWDENFFVDIERAKKIIDGMIENNLIMPWETTVRANYLRANMIDDDFMDKLKKSGCYLLSFGAESGCPRILKKIKKEIDPEDILNSAKMALKHDIIPQYSFMIGLPSETRSDIMATLNLIDKLVKLSPKVQILGPQVFRPYPGSELYDECLQSGWQAPKTLEEWAHLAENELNYLAIKNFPWVKNKDKNFVESMEAYVRFGAHSIQSAMGSSVKAKKWLKLGFVLLCKLRWKLKFFCWPIEFKLAKSFVSK</sequence>
<dbReference type="Proteomes" id="UP000231464">
    <property type="component" value="Unassembled WGS sequence"/>
</dbReference>
<comment type="caution">
    <text evidence="8">The sequence shown here is derived from an EMBL/GenBank/DDBJ whole genome shotgun (WGS) entry which is preliminary data.</text>
</comment>
<organism evidence="8 9">
    <name type="scientific">Candidatus Kuenenbacteria bacterium CG10_big_fil_rev_8_21_14_0_10_36_11</name>
    <dbReference type="NCBI Taxonomy" id="1974618"/>
    <lineage>
        <taxon>Bacteria</taxon>
        <taxon>Candidatus Kueneniibacteriota</taxon>
    </lineage>
</organism>
<dbReference type="CDD" id="cd01335">
    <property type="entry name" value="Radical_SAM"/>
    <property type="match status" value="1"/>
</dbReference>
<proteinExistence type="predicted"/>
<dbReference type="InterPro" id="IPR006638">
    <property type="entry name" value="Elp3/MiaA/NifB-like_rSAM"/>
</dbReference>
<dbReference type="GO" id="GO:0008168">
    <property type="term" value="F:methyltransferase activity"/>
    <property type="evidence" value="ECO:0007669"/>
    <property type="project" value="InterPro"/>
</dbReference>
<gene>
    <name evidence="8" type="ORF">COU23_03150</name>
</gene>
<dbReference type="GO" id="GO:0051539">
    <property type="term" value="F:4 iron, 4 sulfur cluster binding"/>
    <property type="evidence" value="ECO:0007669"/>
    <property type="project" value="UniProtKB-KW"/>
</dbReference>
<dbReference type="SFLD" id="SFLDG01082">
    <property type="entry name" value="B12-binding_domain_containing"/>
    <property type="match status" value="1"/>
</dbReference>
<dbReference type="InterPro" id="IPR058240">
    <property type="entry name" value="rSAM_sf"/>
</dbReference>
<dbReference type="PROSITE" id="PS51918">
    <property type="entry name" value="RADICAL_SAM"/>
    <property type="match status" value="1"/>
</dbReference>